<evidence type="ECO:0000256" key="1">
    <source>
        <dbReference type="ARBA" id="ARBA00022723"/>
    </source>
</evidence>
<gene>
    <name evidence="3" type="ORF">GS18_0208785</name>
</gene>
<dbReference type="PANTHER" id="PTHR43048:SF3">
    <property type="entry name" value="METHYLMALONYL-COA EPIMERASE, MITOCHONDRIAL"/>
    <property type="match status" value="1"/>
</dbReference>
<dbReference type="OrthoDB" id="371072at2"/>
<dbReference type="EMBL" id="JNVC02000004">
    <property type="protein sequence ID" value="KEZ52911.1"/>
    <property type="molecule type" value="Genomic_DNA"/>
</dbReference>
<dbReference type="Proteomes" id="UP000028549">
    <property type="component" value="Unassembled WGS sequence"/>
</dbReference>
<dbReference type="Pfam" id="PF00903">
    <property type="entry name" value="Glyoxalase"/>
    <property type="match status" value="1"/>
</dbReference>
<organism evidence="3 4">
    <name type="scientific">Metabacillus indicus</name>
    <name type="common">Bacillus indicus</name>
    <dbReference type="NCBI Taxonomy" id="246786"/>
    <lineage>
        <taxon>Bacteria</taxon>
        <taxon>Bacillati</taxon>
        <taxon>Bacillota</taxon>
        <taxon>Bacilli</taxon>
        <taxon>Bacillales</taxon>
        <taxon>Bacillaceae</taxon>
        <taxon>Metabacillus</taxon>
    </lineage>
</organism>
<dbReference type="AlphaFoldDB" id="A0A084GZZ9"/>
<dbReference type="GO" id="GO:0046491">
    <property type="term" value="P:L-methylmalonyl-CoA metabolic process"/>
    <property type="evidence" value="ECO:0007669"/>
    <property type="project" value="TreeGrafter"/>
</dbReference>
<dbReference type="Gene3D" id="3.10.180.10">
    <property type="entry name" value="2,3-Dihydroxybiphenyl 1,2-Dioxygenase, domain 1"/>
    <property type="match status" value="1"/>
</dbReference>
<dbReference type="CDD" id="cd06587">
    <property type="entry name" value="VOC"/>
    <property type="match status" value="1"/>
</dbReference>
<evidence type="ECO:0000259" key="2">
    <source>
        <dbReference type="PROSITE" id="PS51819"/>
    </source>
</evidence>
<name>A0A084GZZ9_METID</name>
<evidence type="ECO:0000313" key="3">
    <source>
        <dbReference type="EMBL" id="KEZ52911.1"/>
    </source>
</evidence>
<keyword evidence="1" id="KW-0479">Metal-binding</keyword>
<dbReference type="InterPro" id="IPR051785">
    <property type="entry name" value="MMCE/EMCE_epimerase"/>
</dbReference>
<dbReference type="SUPFAM" id="SSF54593">
    <property type="entry name" value="Glyoxalase/Bleomycin resistance protein/Dihydroxybiphenyl dioxygenase"/>
    <property type="match status" value="1"/>
</dbReference>
<evidence type="ECO:0000313" key="4">
    <source>
        <dbReference type="Proteomes" id="UP000028549"/>
    </source>
</evidence>
<reference evidence="3 4" key="1">
    <citation type="journal article" date="2005" name="Int. J. Syst. Evol. Microbiol.">
        <title>Bacillus cibi sp. nov., isolated from jeotgal, a traditional Korean fermented seafood.</title>
        <authorList>
            <person name="Yoon J.H."/>
            <person name="Lee C.H."/>
            <person name="Oh T.K."/>
        </authorList>
    </citation>
    <scope>NUCLEOTIDE SEQUENCE [LARGE SCALE GENOMIC DNA]</scope>
    <source>
        <strain evidence="3 4">DSM 16189</strain>
    </source>
</reference>
<sequence>MAVKGFEHVGIQVRDIEKSIEFYQQVAGLQLIDRFLHTDGNMKLAFLGVEGSIIVELIEGYNPDLPAEGKVHHVALKVSGIEGEEERLKELGAELIYDEITTLPNGAKYLFFKGPDGEWIEYFEPMNE</sequence>
<dbReference type="PANTHER" id="PTHR43048">
    <property type="entry name" value="METHYLMALONYL-COA EPIMERASE"/>
    <property type="match status" value="1"/>
</dbReference>
<dbReference type="RefSeq" id="WP_029565968.1">
    <property type="nucleotide sequence ID" value="NZ_CP176757.1"/>
</dbReference>
<dbReference type="STRING" id="246786.GS18_0208785"/>
<proteinExistence type="predicted"/>
<dbReference type="InterPro" id="IPR029068">
    <property type="entry name" value="Glyas_Bleomycin-R_OHBP_Dase"/>
</dbReference>
<accession>A0A084GZZ9</accession>
<dbReference type="PROSITE" id="PS51819">
    <property type="entry name" value="VOC"/>
    <property type="match status" value="1"/>
</dbReference>
<dbReference type="GO" id="GO:0046872">
    <property type="term" value="F:metal ion binding"/>
    <property type="evidence" value="ECO:0007669"/>
    <property type="project" value="UniProtKB-KW"/>
</dbReference>
<comment type="caution">
    <text evidence="3">The sequence shown here is derived from an EMBL/GenBank/DDBJ whole genome shotgun (WGS) entry which is preliminary data.</text>
</comment>
<keyword evidence="4" id="KW-1185">Reference proteome</keyword>
<protein>
    <submittedName>
        <fullName evidence="3">Glyoxalase</fullName>
    </submittedName>
</protein>
<dbReference type="InterPro" id="IPR004360">
    <property type="entry name" value="Glyas_Fos-R_dOase_dom"/>
</dbReference>
<dbReference type="InterPro" id="IPR037523">
    <property type="entry name" value="VOC_core"/>
</dbReference>
<feature type="domain" description="VOC" evidence="2">
    <location>
        <begin position="5"/>
        <end position="125"/>
    </location>
</feature>
<dbReference type="GO" id="GO:0004493">
    <property type="term" value="F:methylmalonyl-CoA epimerase activity"/>
    <property type="evidence" value="ECO:0007669"/>
    <property type="project" value="TreeGrafter"/>
</dbReference>